<protein>
    <submittedName>
        <fullName evidence="2">HNH endonuclease</fullName>
    </submittedName>
</protein>
<reference evidence="2 3" key="1">
    <citation type="submission" date="2020-08" db="EMBL/GenBank/DDBJ databases">
        <title>Bridging the membrane lipid divide: bacteria of the FCB group superphylum have the potential to synthesize archaeal ether lipids.</title>
        <authorList>
            <person name="Villanueva L."/>
            <person name="Von Meijenfeldt F.A.B."/>
            <person name="Westbye A.B."/>
            <person name="Yadav S."/>
            <person name="Hopmans E.C."/>
            <person name="Dutilh B.E."/>
            <person name="Sinninghe Damste J.S."/>
        </authorList>
    </citation>
    <scope>NUCLEOTIDE SEQUENCE [LARGE SCALE GENOMIC DNA]</scope>
    <source>
        <strain evidence="2">NIOZ-UU82</strain>
    </source>
</reference>
<dbReference type="InterPro" id="IPR003615">
    <property type="entry name" value="HNH_nuc"/>
</dbReference>
<sequence length="281" mass="32853">MKTVESKLPFNYKTIRVTQSRINKGLLAIPVSLIDYFPKRKNRIYVAFGNKDKEAILKNFTPYSSSSRESRIGGMKSFYKDFKVQDGDELVIQILDKDRYRIFTEKQFENKITKIEEELDKSKDEVEAGSKLQQISTITNYGFEETLLSEFYRLSKKDVNKRISKPRVSKAKMSVPASIRTILSTIYNGKCQISGFGFLMKTGKSYFEIHHIKPDLGHHLKNLLVVSPNIHAQFTYANLEEFFDEQGWLRRVKFNNDEFIVNQIIDSVPIKYKKEIHYQFN</sequence>
<keyword evidence="2" id="KW-0540">Nuclease</keyword>
<proteinExistence type="predicted"/>
<evidence type="ECO:0000313" key="3">
    <source>
        <dbReference type="Proteomes" id="UP000603545"/>
    </source>
</evidence>
<keyword evidence="1" id="KW-0175">Coiled coil</keyword>
<accession>A0A8J6N951</accession>
<dbReference type="Proteomes" id="UP000603545">
    <property type="component" value="Unassembled WGS sequence"/>
</dbReference>
<name>A0A8J6N951_9BACT</name>
<dbReference type="EMBL" id="JACNLL010000074">
    <property type="protein sequence ID" value="MBC8200051.1"/>
    <property type="molecule type" value="Genomic_DNA"/>
</dbReference>
<dbReference type="AlphaFoldDB" id="A0A8J6N951"/>
<comment type="caution">
    <text evidence="2">The sequence shown here is derived from an EMBL/GenBank/DDBJ whole genome shotgun (WGS) entry which is preliminary data.</text>
</comment>
<gene>
    <name evidence="2" type="ORF">H8E80_08430</name>
</gene>
<keyword evidence="2" id="KW-0378">Hydrolase</keyword>
<evidence type="ECO:0000256" key="1">
    <source>
        <dbReference type="SAM" id="Coils"/>
    </source>
</evidence>
<feature type="coiled-coil region" evidence="1">
    <location>
        <begin position="105"/>
        <end position="132"/>
    </location>
</feature>
<organism evidence="2 3">
    <name type="scientific">Candidatus Desulfaltia bathyphila</name>
    <dbReference type="NCBI Taxonomy" id="2841697"/>
    <lineage>
        <taxon>Bacteria</taxon>
        <taxon>Pseudomonadati</taxon>
        <taxon>Thermodesulfobacteriota</taxon>
        <taxon>Desulfobacteria</taxon>
        <taxon>Desulfobacterales</taxon>
        <taxon>Desulfobacterales incertae sedis</taxon>
        <taxon>Candidatus Desulfaltia</taxon>
    </lineage>
</organism>
<dbReference type="CDD" id="cd00085">
    <property type="entry name" value="HNHc"/>
    <property type="match status" value="1"/>
</dbReference>
<dbReference type="GO" id="GO:0004519">
    <property type="term" value="F:endonuclease activity"/>
    <property type="evidence" value="ECO:0007669"/>
    <property type="project" value="UniProtKB-KW"/>
</dbReference>
<evidence type="ECO:0000313" key="2">
    <source>
        <dbReference type="EMBL" id="MBC8200051.1"/>
    </source>
</evidence>
<keyword evidence="2" id="KW-0255">Endonuclease</keyword>